<evidence type="ECO:0000313" key="1">
    <source>
        <dbReference type="EnsemblPlants" id="AVESA.00010b.r2.7AG1243280.1.CDS"/>
    </source>
</evidence>
<proteinExistence type="predicted"/>
<reference evidence="1" key="2">
    <citation type="submission" date="2025-09" db="UniProtKB">
        <authorList>
            <consortium name="EnsemblPlants"/>
        </authorList>
    </citation>
    <scope>IDENTIFICATION</scope>
</reference>
<name>A0ACD5ZYI6_AVESA</name>
<reference evidence="1" key="1">
    <citation type="submission" date="2021-05" db="EMBL/GenBank/DDBJ databases">
        <authorList>
            <person name="Scholz U."/>
            <person name="Mascher M."/>
            <person name="Fiebig A."/>
        </authorList>
    </citation>
    <scope>NUCLEOTIDE SEQUENCE [LARGE SCALE GENOMIC DNA]</scope>
</reference>
<evidence type="ECO:0000313" key="2">
    <source>
        <dbReference type="Proteomes" id="UP001732700"/>
    </source>
</evidence>
<dbReference type="Proteomes" id="UP001732700">
    <property type="component" value="Chromosome 7A"/>
</dbReference>
<protein>
    <submittedName>
        <fullName evidence="1">Uncharacterized protein</fullName>
    </submittedName>
</protein>
<dbReference type="EnsemblPlants" id="AVESA.00010b.r2.7AG1243280.1">
    <property type="protein sequence ID" value="AVESA.00010b.r2.7AG1243280.1.CDS"/>
    <property type="gene ID" value="AVESA.00010b.r2.7AG1243280"/>
</dbReference>
<sequence length="851" mass="95243">MDLSSMTSDKRRRMSVAAVIGASMLPDELMTEVLLRLPIKSILRFRAVCRSWAAVLSSEEFCGLHMAKAEAEAAAAPPKLVFISPTASFDCTRVYSSDPSDGLLFSLDGVRGDFADMTPAPCRGLTLLHDLVAPAYYVFNAATRAVTRLPPCQYVLSSTAGLGFDARTKEYKVVRLSCGTLDDKQRIKCEVYVLGGDRWRPAAGGVPFRFWTFAGAAVATVRWTERQLRPVFADGFLHWLIDPATLPKRPRAAVLSFSVEDETFRWLCSPPFVVSRSGVHLVELAGHLCMVRDLRPQGTIVLEIWKMIKDSSSSSGDYWSLQHSIDLLQHVERDLTDPQVIRVIASAGGDYYRSGENKVILVTSKRKVITYDPVSGILETVLAIRETSSSYETEKSAPRVCLFKESLAPVHKSNEEIALSSPLAKAVKEILFRLPGDFAVQLKLVSKKWLRLLGSESFMTSYYAHNMDRSPKIMFVGSGARGLGFSFAPLKKLLLREAPSQGTWLNTKVVCSKPCHGMNLVSTEMEDYLYNPSTGYRCSFRTPVTLEDVPGHVLVMMRGNACTSENHAFALGNKNAGLGFNLLTQQHVIVQTLYHLKDFRSREYFMTCSLFTPSSWQHQFELPLPLSGMPPAYLSGVLYWMSEPRLGQSYKRAIVSFDIAMQTFSIIPCPPCIAMWNDTSPCQAFVVELDGTLCAVLADPVAQELDFWNLKHDRWDRAYKVYLEGWLGYWCYPLGANVVMPLAVDPKDGRILLNTGKKLGLYDPVRRTIENLYDLDEVLRLEQQHTFLDKLPNSRGKHCSGEVPLQRENPLDSKILPWIPMLYEESLASYPRAPIARRLGRYAVASCRAVT</sequence>
<keyword evidence="2" id="KW-1185">Reference proteome</keyword>
<organism evidence="1 2">
    <name type="scientific">Avena sativa</name>
    <name type="common">Oat</name>
    <dbReference type="NCBI Taxonomy" id="4498"/>
    <lineage>
        <taxon>Eukaryota</taxon>
        <taxon>Viridiplantae</taxon>
        <taxon>Streptophyta</taxon>
        <taxon>Embryophyta</taxon>
        <taxon>Tracheophyta</taxon>
        <taxon>Spermatophyta</taxon>
        <taxon>Magnoliopsida</taxon>
        <taxon>Liliopsida</taxon>
        <taxon>Poales</taxon>
        <taxon>Poaceae</taxon>
        <taxon>BOP clade</taxon>
        <taxon>Pooideae</taxon>
        <taxon>Poodae</taxon>
        <taxon>Poeae</taxon>
        <taxon>Poeae Chloroplast Group 1 (Aveneae type)</taxon>
        <taxon>Aveninae</taxon>
        <taxon>Avena</taxon>
    </lineage>
</organism>
<accession>A0ACD5ZYI6</accession>